<keyword evidence="14" id="KW-0393">Immunoglobulin domain</keyword>
<dbReference type="OrthoDB" id="9906515at2759"/>
<sequence length="220" mass="24495">MDQNWIQVLLILVCCHNVTPGAAEERIVKVGDMVDINCQVKGVGTMVIWFRVLDHSGMEFIASFSPAGSKKSGMTNYESIFSHKGLKSDDNALYTLSLKSFKSSDSGIYSCGLLIKGNELSFGEVTRLLEEKKEEPPKKLPPFTGMQTPTTTTRGRCPCGDQRRPEPSSLSLFCTPIILGPLVGGCLLLLLLLLIITLYCNHMRTRRCPHHYKRKTRNTT</sequence>
<gene>
    <name evidence="19" type="ORF">MMEN_LOCUS16637</name>
</gene>
<feature type="compositionally biased region" description="Low complexity" evidence="15">
    <location>
        <begin position="148"/>
        <end position="160"/>
    </location>
</feature>
<evidence type="ECO:0000256" key="2">
    <source>
        <dbReference type="ARBA" id="ARBA00021525"/>
    </source>
</evidence>
<keyword evidence="6" id="KW-0391">Immunity</keyword>
<reference evidence="19" key="1">
    <citation type="submission" date="2021-05" db="EMBL/GenBank/DDBJ databases">
        <authorList>
            <person name="Tigano A."/>
        </authorList>
    </citation>
    <scope>NUCLEOTIDE SEQUENCE</scope>
</reference>
<dbReference type="GO" id="GO:0002250">
    <property type="term" value="P:adaptive immune response"/>
    <property type="evidence" value="ECO:0007669"/>
    <property type="project" value="UniProtKB-KW"/>
</dbReference>
<protein>
    <recommendedName>
        <fullName evidence="2">T-cell surface glycoprotein CD8 alpha chain</fullName>
    </recommendedName>
</protein>
<keyword evidence="3" id="KW-1003">Cell membrane</keyword>
<feature type="domain" description="Ig-like" evidence="18">
    <location>
        <begin position="20"/>
        <end position="111"/>
    </location>
</feature>
<evidence type="ECO:0000256" key="5">
    <source>
        <dbReference type="ARBA" id="ARBA00022729"/>
    </source>
</evidence>
<dbReference type="PROSITE" id="PS50835">
    <property type="entry name" value="IG_LIKE"/>
    <property type="match status" value="1"/>
</dbReference>
<dbReference type="SMART" id="SM00409">
    <property type="entry name" value="IG"/>
    <property type="match status" value="1"/>
</dbReference>
<dbReference type="PANTHER" id="PTHR10441">
    <property type="entry name" value="CD8 ALPHA CHAIN"/>
    <property type="match status" value="1"/>
</dbReference>
<dbReference type="AlphaFoldDB" id="A0A8S4BIN2"/>
<dbReference type="PANTHER" id="PTHR10441:SF2">
    <property type="entry name" value="T-CELL SURFACE GLYCOPROTEIN CD8 ALPHA CHAIN"/>
    <property type="match status" value="1"/>
</dbReference>
<comment type="subcellular location">
    <subcellularLocation>
        <location evidence="1">Cell membrane</location>
        <topology evidence="1">Single-pass type I membrane protein</topology>
    </subcellularLocation>
</comment>
<evidence type="ECO:0000256" key="8">
    <source>
        <dbReference type="ARBA" id="ARBA00023130"/>
    </source>
</evidence>
<dbReference type="GO" id="GO:0005886">
    <property type="term" value="C:plasma membrane"/>
    <property type="evidence" value="ECO:0007669"/>
    <property type="project" value="UniProtKB-SubCell"/>
</dbReference>
<organism evidence="19 20">
    <name type="scientific">Menidia menidia</name>
    <name type="common">Atlantic silverside</name>
    <dbReference type="NCBI Taxonomy" id="238744"/>
    <lineage>
        <taxon>Eukaryota</taxon>
        <taxon>Metazoa</taxon>
        <taxon>Chordata</taxon>
        <taxon>Craniata</taxon>
        <taxon>Vertebrata</taxon>
        <taxon>Euteleostomi</taxon>
        <taxon>Actinopterygii</taxon>
        <taxon>Neopterygii</taxon>
        <taxon>Teleostei</taxon>
        <taxon>Neoteleostei</taxon>
        <taxon>Acanthomorphata</taxon>
        <taxon>Ovalentaria</taxon>
        <taxon>Atherinomorphae</taxon>
        <taxon>Atheriniformes</taxon>
        <taxon>Atherinopsidae</taxon>
        <taxon>Menidiinae</taxon>
        <taxon>Menidia</taxon>
    </lineage>
</organism>
<evidence type="ECO:0000256" key="16">
    <source>
        <dbReference type="SAM" id="Phobius"/>
    </source>
</evidence>
<evidence type="ECO:0000256" key="1">
    <source>
        <dbReference type="ARBA" id="ARBA00004251"/>
    </source>
</evidence>
<evidence type="ECO:0000256" key="13">
    <source>
        <dbReference type="ARBA" id="ARBA00023288"/>
    </source>
</evidence>
<dbReference type="InterPro" id="IPR003599">
    <property type="entry name" value="Ig_sub"/>
</dbReference>
<keyword evidence="4 16" id="KW-0812">Transmembrane</keyword>
<dbReference type="InterPro" id="IPR036179">
    <property type="entry name" value="Ig-like_dom_sf"/>
</dbReference>
<dbReference type="Pfam" id="PF07686">
    <property type="entry name" value="V-set"/>
    <property type="match status" value="1"/>
</dbReference>
<feature type="chain" id="PRO_5035806993" description="T-cell surface glycoprotein CD8 alpha chain" evidence="17">
    <location>
        <begin position="24"/>
        <end position="220"/>
    </location>
</feature>
<dbReference type="Gene3D" id="2.60.40.10">
    <property type="entry name" value="Immunoglobulins"/>
    <property type="match status" value="1"/>
</dbReference>
<keyword evidence="8" id="KW-1064">Adaptive immunity</keyword>
<dbReference type="InterPro" id="IPR015468">
    <property type="entry name" value="CD8_asu"/>
</dbReference>
<comment type="caution">
    <text evidence="19">The sequence shown here is derived from an EMBL/GenBank/DDBJ whole genome shotgun (WGS) entry which is preliminary data.</text>
</comment>
<evidence type="ECO:0000313" key="20">
    <source>
        <dbReference type="Proteomes" id="UP000677803"/>
    </source>
</evidence>
<keyword evidence="10" id="KW-0564">Palmitate</keyword>
<proteinExistence type="predicted"/>
<accession>A0A8S4BIN2</accession>
<dbReference type="InterPro" id="IPR013783">
    <property type="entry name" value="Ig-like_fold"/>
</dbReference>
<dbReference type="InterPro" id="IPR013106">
    <property type="entry name" value="Ig_V-set"/>
</dbReference>
<evidence type="ECO:0000256" key="15">
    <source>
        <dbReference type="SAM" id="MobiDB-lite"/>
    </source>
</evidence>
<evidence type="ECO:0000256" key="17">
    <source>
        <dbReference type="SAM" id="SignalP"/>
    </source>
</evidence>
<feature type="transmembrane region" description="Helical" evidence="16">
    <location>
        <begin position="177"/>
        <end position="200"/>
    </location>
</feature>
<evidence type="ECO:0000256" key="3">
    <source>
        <dbReference type="ARBA" id="ARBA00022475"/>
    </source>
</evidence>
<keyword evidence="13" id="KW-0449">Lipoprotein</keyword>
<keyword evidence="7 16" id="KW-1133">Transmembrane helix</keyword>
<keyword evidence="9 16" id="KW-0472">Membrane</keyword>
<evidence type="ECO:0000313" key="19">
    <source>
        <dbReference type="EMBL" id="CAG5983405.1"/>
    </source>
</evidence>
<feature type="region of interest" description="Disordered" evidence="15">
    <location>
        <begin position="133"/>
        <end position="162"/>
    </location>
</feature>
<evidence type="ECO:0000256" key="11">
    <source>
        <dbReference type="ARBA" id="ARBA00023157"/>
    </source>
</evidence>
<evidence type="ECO:0000256" key="6">
    <source>
        <dbReference type="ARBA" id="ARBA00022859"/>
    </source>
</evidence>
<feature type="signal peptide" evidence="17">
    <location>
        <begin position="1"/>
        <end position="23"/>
    </location>
</feature>
<keyword evidence="20" id="KW-1185">Reference proteome</keyword>
<dbReference type="InterPro" id="IPR007110">
    <property type="entry name" value="Ig-like_dom"/>
</dbReference>
<evidence type="ECO:0000256" key="4">
    <source>
        <dbReference type="ARBA" id="ARBA00022692"/>
    </source>
</evidence>
<dbReference type="CDD" id="cd00099">
    <property type="entry name" value="IgV"/>
    <property type="match status" value="1"/>
</dbReference>
<dbReference type="SUPFAM" id="SSF48726">
    <property type="entry name" value="Immunoglobulin"/>
    <property type="match status" value="1"/>
</dbReference>
<evidence type="ECO:0000256" key="12">
    <source>
        <dbReference type="ARBA" id="ARBA00023180"/>
    </source>
</evidence>
<evidence type="ECO:0000259" key="18">
    <source>
        <dbReference type="PROSITE" id="PS50835"/>
    </source>
</evidence>
<dbReference type="EMBL" id="CAJRST010033334">
    <property type="protein sequence ID" value="CAG5983405.1"/>
    <property type="molecule type" value="Genomic_DNA"/>
</dbReference>
<evidence type="ECO:0000256" key="14">
    <source>
        <dbReference type="ARBA" id="ARBA00023319"/>
    </source>
</evidence>
<evidence type="ECO:0000256" key="10">
    <source>
        <dbReference type="ARBA" id="ARBA00023139"/>
    </source>
</evidence>
<keyword evidence="12" id="KW-0325">Glycoprotein</keyword>
<evidence type="ECO:0000256" key="9">
    <source>
        <dbReference type="ARBA" id="ARBA00023136"/>
    </source>
</evidence>
<keyword evidence="5 17" id="KW-0732">Signal</keyword>
<evidence type="ECO:0000256" key="7">
    <source>
        <dbReference type="ARBA" id="ARBA00022989"/>
    </source>
</evidence>
<name>A0A8S4BIN2_9TELE</name>
<keyword evidence="11" id="KW-1015">Disulfide bond</keyword>
<dbReference type="Proteomes" id="UP000677803">
    <property type="component" value="Unassembled WGS sequence"/>
</dbReference>